<reference evidence="6 7" key="2">
    <citation type="submission" date="2015-05" db="EMBL/GenBank/DDBJ databases">
        <authorList>
            <person name="Morales-Cruz A."/>
            <person name="Amrine K.C."/>
            <person name="Cantu D."/>
        </authorList>
    </citation>
    <scope>NUCLEOTIDE SEQUENCE [LARGE SCALE GENOMIC DNA]</scope>
    <source>
        <strain evidence="6">UCRPC4</strain>
    </source>
</reference>
<reference evidence="6 7" key="1">
    <citation type="submission" date="2015-05" db="EMBL/GenBank/DDBJ databases">
        <title>Distinctive expansion of gene families associated with plant cell wall degradation and secondary metabolism in the genomes of grapevine trunk pathogens.</title>
        <authorList>
            <person name="Lawrence D.P."/>
            <person name="Travadon R."/>
            <person name="Rolshausen P.E."/>
            <person name="Baumgartner K."/>
        </authorList>
    </citation>
    <scope>NUCLEOTIDE SEQUENCE [LARGE SCALE GENOMIC DNA]</scope>
    <source>
        <strain evidence="6">UCRPC4</strain>
    </source>
</reference>
<dbReference type="OrthoDB" id="189226at2759"/>
<feature type="transmembrane region" description="Helical" evidence="4">
    <location>
        <begin position="20"/>
        <end position="40"/>
    </location>
</feature>
<dbReference type="InterPro" id="IPR002123">
    <property type="entry name" value="Plipid/glycerol_acylTrfase"/>
</dbReference>
<keyword evidence="4" id="KW-0472">Membrane</keyword>
<sequence length="320" mass="37216">MKLPSLYTNLRASLLLVPWLGYLFVADLLLSLLLPISFVLPKTAYNVSSHIAYAVWLGIQKIFTKANGAHITKSGDKLPRGESAFVVANHISWTDFYMIQDLALDSGMLGRCRWFAKQQLKWVPFLGWGLWAMGMPLISRAWDKDERELLRVFRGPKQYGLPIWLIAYSESTRYTPQKYLSTIQWCQLNSKPTPKYTLWPRTRGFTATVRALREPPSTVTAIYDLTIAYAHGTTFFEAPSMWETLANPRLKDQWKFHVHVRRFAIEEFRGLSEKELAKWLEDRWVEKGRVLEGLQRRLEEGKDWEGFVGEEKDRDAKKLR</sequence>
<evidence type="ECO:0000313" key="7">
    <source>
        <dbReference type="Proteomes" id="UP000053317"/>
    </source>
</evidence>
<keyword evidence="4" id="KW-0812">Transmembrane</keyword>
<dbReference type="PANTHER" id="PTHR10983">
    <property type="entry name" value="1-ACYLGLYCEROL-3-PHOSPHATE ACYLTRANSFERASE-RELATED"/>
    <property type="match status" value="1"/>
</dbReference>
<evidence type="ECO:0000256" key="2">
    <source>
        <dbReference type="ARBA" id="ARBA00022679"/>
    </source>
</evidence>
<comment type="similarity">
    <text evidence="1">Belongs to the 1-acyl-sn-glycerol-3-phosphate acyltransferase family.</text>
</comment>
<evidence type="ECO:0000313" key="6">
    <source>
        <dbReference type="EMBL" id="KKY24133.1"/>
    </source>
</evidence>
<organism evidence="6 7">
    <name type="scientific">Phaeomoniella chlamydospora</name>
    <name type="common">Phaeoacremonium chlamydosporum</name>
    <dbReference type="NCBI Taxonomy" id="158046"/>
    <lineage>
        <taxon>Eukaryota</taxon>
        <taxon>Fungi</taxon>
        <taxon>Dikarya</taxon>
        <taxon>Ascomycota</taxon>
        <taxon>Pezizomycotina</taxon>
        <taxon>Eurotiomycetes</taxon>
        <taxon>Chaetothyriomycetidae</taxon>
        <taxon>Phaeomoniellales</taxon>
        <taxon>Phaeomoniellaceae</taxon>
        <taxon>Phaeomoniella</taxon>
    </lineage>
</organism>
<evidence type="ECO:0000256" key="1">
    <source>
        <dbReference type="ARBA" id="ARBA00008655"/>
    </source>
</evidence>
<keyword evidence="2 6" id="KW-0808">Transferase</keyword>
<dbReference type="Pfam" id="PF16076">
    <property type="entry name" value="Acyltransf_C"/>
    <property type="match status" value="1"/>
</dbReference>
<keyword evidence="7" id="KW-1185">Reference proteome</keyword>
<gene>
    <name evidence="6" type="ORF">UCRPC4_g02599</name>
</gene>
<dbReference type="EMBL" id="LCWF01000063">
    <property type="protein sequence ID" value="KKY24133.1"/>
    <property type="molecule type" value="Genomic_DNA"/>
</dbReference>
<dbReference type="CDD" id="cd07990">
    <property type="entry name" value="LPLAT_LCLAT1-like"/>
    <property type="match status" value="1"/>
</dbReference>
<proteinExistence type="inferred from homology"/>
<evidence type="ECO:0000259" key="5">
    <source>
        <dbReference type="SMART" id="SM00563"/>
    </source>
</evidence>
<feature type="domain" description="Phospholipid/glycerol acyltransferase" evidence="5">
    <location>
        <begin position="84"/>
        <end position="206"/>
    </location>
</feature>
<comment type="caution">
    <text evidence="6">The sequence shown here is derived from an EMBL/GenBank/DDBJ whole genome shotgun (WGS) entry which is preliminary data.</text>
</comment>
<keyword evidence="4" id="KW-1133">Transmembrane helix</keyword>
<evidence type="ECO:0000256" key="4">
    <source>
        <dbReference type="SAM" id="Phobius"/>
    </source>
</evidence>
<name>A0A0G2GKW8_PHACM</name>
<protein>
    <submittedName>
        <fullName evidence="6">Putative 1-acyl-sn-glycerol-3-phosphate acyltransferase</fullName>
    </submittedName>
</protein>
<evidence type="ECO:0000256" key="3">
    <source>
        <dbReference type="ARBA" id="ARBA00023315"/>
    </source>
</evidence>
<dbReference type="GO" id="GO:0003841">
    <property type="term" value="F:1-acylglycerol-3-phosphate O-acyltransferase activity"/>
    <property type="evidence" value="ECO:0007669"/>
    <property type="project" value="TreeGrafter"/>
</dbReference>
<dbReference type="PANTHER" id="PTHR10983:SF24">
    <property type="entry name" value="1-ACYLGLYCEROL-3-PHOSPHATE O-ACYLTRANSFERASE 3, ISOFORM E-RELATED"/>
    <property type="match status" value="1"/>
</dbReference>
<dbReference type="SUPFAM" id="SSF69593">
    <property type="entry name" value="Glycerol-3-phosphate (1)-acyltransferase"/>
    <property type="match status" value="1"/>
</dbReference>
<dbReference type="Pfam" id="PF01553">
    <property type="entry name" value="Acyltransferase"/>
    <property type="match status" value="1"/>
</dbReference>
<dbReference type="GO" id="GO:0012505">
    <property type="term" value="C:endomembrane system"/>
    <property type="evidence" value="ECO:0007669"/>
    <property type="project" value="TreeGrafter"/>
</dbReference>
<dbReference type="InterPro" id="IPR032098">
    <property type="entry name" value="Acyltransf_C"/>
</dbReference>
<dbReference type="AlphaFoldDB" id="A0A0G2GKW8"/>
<dbReference type="Proteomes" id="UP000053317">
    <property type="component" value="Unassembled WGS sequence"/>
</dbReference>
<dbReference type="SMART" id="SM00563">
    <property type="entry name" value="PlsC"/>
    <property type="match status" value="1"/>
</dbReference>
<keyword evidence="3 6" id="KW-0012">Acyltransferase</keyword>
<accession>A0A0G2GKW8</accession>